<gene>
    <name evidence="1" type="ORF">HX804_03040</name>
</gene>
<dbReference type="Proteomes" id="UP000529843">
    <property type="component" value="Unassembled WGS sequence"/>
</dbReference>
<name>A0A7K4NM54_9ARCH</name>
<evidence type="ECO:0000313" key="1">
    <source>
        <dbReference type="EMBL" id="NWK02263.1"/>
    </source>
</evidence>
<evidence type="ECO:0000313" key="2">
    <source>
        <dbReference type="Proteomes" id="UP000529843"/>
    </source>
</evidence>
<protein>
    <submittedName>
        <fullName evidence="1">Uncharacterized protein</fullName>
    </submittedName>
</protein>
<accession>A0A7K4NM54</accession>
<organism evidence="1 2">
    <name type="scientific">Marine Group I thaumarchaeote</name>
    <dbReference type="NCBI Taxonomy" id="2511932"/>
    <lineage>
        <taxon>Archaea</taxon>
        <taxon>Nitrososphaerota</taxon>
        <taxon>Marine Group I</taxon>
    </lineage>
</organism>
<dbReference type="AlphaFoldDB" id="A0A7K4NM54"/>
<proteinExistence type="predicted"/>
<dbReference type="EMBL" id="JACAST010000020">
    <property type="protein sequence ID" value="NWK02263.1"/>
    <property type="molecule type" value="Genomic_DNA"/>
</dbReference>
<comment type="caution">
    <text evidence="1">The sequence shown here is derived from an EMBL/GenBank/DDBJ whole genome shotgun (WGS) entry which is preliminary data.</text>
</comment>
<sequence length="105" mass="12206">MSDKLENCPVCKNKLNEHRVQDFIDCIQKLFEKNKGNRRIFRQTEVNPTKIILTGNAKNQEALSVITDLIKNNGYATQYSQNDKLAVKYLLVQKQLLEKLRDILV</sequence>
<reference evidence="1 2" key="1">
    <citation type="journal article" date="2019" name="Environ. Microbiol.">
        <title>Genomics insights into ecotype formation of ammonia-oxidizing archaea in the deep ocean.</title>
        <authorList>
            <person name="Wang Y."/>
            <person name="Huang J.M."/>
            <person name="Cui G.J."/>
            <person name="Nunoura T."/>
            <person name="Takaki Y."/>
            <person name="Li W.L."/>
            <person name="Li J."/>
            <person name="Gao Z.M."/>
            <person name="Takai K."/>
            <person name="Zhang A.Q."/>
            <person name="Stepanauskas R."/>
        </authorList>
    </citation>
    <scope>NUCLEOTIDE SEQUENCE [LARGE SCALE GENOMIC DNA]</scope>
    <source>
        <strain evidence="1 2">N8</strain>
    </source>
</reference>